<sequence>MGTGHFGSTDNDDGAIGFTNSSKHVGLVGKNDSTDTAVAPGGSGVFGLTIAPNAAGVFGANNSPSSPTNMGRGVQGNGPQAGVGGFSEVGFGVIGQSKSNSGIVATSESGQGLSAFSDNDVGIFAKGASFSGVFEGALVVNKGPNPKNPAIPPSDINGSIVVNHGNLFLNEGSLFVNKGDVILTGADCAEEFDVSSFDLAESGTVMVIDDTGALKMSDKPYDTRVAGVISGAGEYKPGLVLDRRHSQKRRQAIALIGKVYCKVDAQYGAIDIGDLLTSSATLGHAMKASDPAKSFGAILGKALSRLSDGQGLIPILVTLQ</sequence>
<evidence type="ECO:0000313" key="2">
    <source>
        <dbReference type="Proteomes" id="UP000199397"/>
    </source>
</evidence>
<dbReference type="OrthoDB" id="9765957at2"/>
<reference evidence="1 2" key="1">
    <citation type="submission" date="2016-10" db="EMBL/GenBank/DDBJ databases">
        <authorList>
            <person name="de Groot N.N."/>
        </authorList>
    </citation>
    <scope>NUCLEOTIDE SEQUENCE [LARGE SCALE GENOMIC DNA]</scope>
    <source>
        <strain evidence="1 2">DSM 21228</strain>
    </source>
</reference>
<dbReference type="AlphaFoldDB" id="A0A1H3XL34"/>
<proteinExistence type="predicted"/>
<accession>A0A1H3XL34</accession>
<dbReference type="RefSeq" id="WP_093065506.1">
    <property type="nucleotide sequence ID" value="NZ_FNQP01000003.1"/>
</dbReference>
<dbReference type="Proteomes" id="UP000199397">
    <property type="component" value="Unassembled WGS sequence"/>
</dbReference>
<name>A0A1H3XL34_9GAMM</name>
<gene>
    <name evidence="1" type="ORF">SAMN05660964_00734</name>
</gene>
<keyword evidence="2" id="KW-1185">Reference proteome</keyword>
<protein>
    <submittedName>
        <fullName evidence="1">Uncharacterized protein</fullName>
    </submittedName>
</protein>
<organism evidence="1 2">
    <name type="scientific">Thiothrix caldifontis</name>
    <dbReference type="NCBI Taxonomy" id="525918"/>
    <lineage>
        <taxon>Bacteria</taxon>
        <taxon>Pseudomonadati</taxon>
        <taxon>Pseudomonadota</taxon>
        <taxon>Gammaproteobacteria</taxon>
        <taxon>Thiotrichales</taxon>
        <taxon>Thiotrichaceae</taxon>
        <taxon>Thiothrix</taxon>
    </lineage>
</organism>
<dbReference type="STRING" id="525918.SAMN05660964_00734"/>
<dbReference type="EMBL" id="FNQP01000003">
    <property type="protein sequence ID" value="SEA00147.1"/>
    <property type="molecule type" value="Genomic_DNA"/>
</dbReference>
<evidence type="ECO:0000313" key="1">
    <source>
        <dbReference type="EMBL" id="SEA00147.1"/>
    </source>
</evidence>